<dbReference type="AlphaFoldDB" id="A0A919PWS7"/>
<dbReference type="EMBL" id="BONQ01000126">
    <property type="protein sequence ID" value="GIG49923.1"/>
    <property type="molecule type" value="Genomic_DNA"/>
</dbReference>
<keyword evidence="2" id="KW-1185">Reference proteome</keyword>
<evidence type="ECO:0000313" key="1">
    <source>
        <dbReference type="EMBL" id="GIG49923.1"/>
    </source>
</evidence>
<dbReference type="Gene3D" id="1.25.40.10">
    <property type="entry name" value="Tetratricopeptide repeat domain"/>
    <property type="match status" value="1"/>
</dbReference>
<dbReference type="RefSeq" id="WP_203851581.1">
    <property type="nucleotide sequence ID" value="NZ_BAAAVW010000029.1"/>
</dbReference>
<reference evidence="1" key="1">
    <citation type="submission" date="2021-01" db="EMBL/GenBank/DDBJ databases">
        <title>Whole genome shotgun sequence of Dactylosporangium siamense NBRC 106093.</title>
        <authorList>
            <person name="Komaki H."/>
            <person name="Tamura T."/>
        </authorList>
    </citation>
    <scope>NUCLEOTIDE SEQUENCE</scope>
    <source>
        <strain evidence="1">NBRC 106093</strain>
    </source>
</reference>
<sequence length="80" mass="8552">MGTGAPTRTWSVVTRGMLIPAALSVAERAVGPAHPVVLMIRNDLAVSTAEVHGHEAAVELHEADLRSRLRRLGPDHPDTL</sequence>
<name>A0A919PWS7_9ACTN</name>
<evidence type="ECO:0000313" key="2">
    <source>
        <dbReference type="Proteomes" id="UP000660611"/>
    </source>
</evidence>
<dbReference type="InterPro" id="IPR011990">
    <property type="entry name" value="TPR-like_helical_dom_sf"/>
</dbReference>
<dbReference type="Pfam" id="PF13374">
    <property type="entry name" value="TPR_10"/>
    <property type="match status" value="1"/>
</dbReference>
<dbReference type="Proteomes" id="UP000660611">
    <property type="component" value="Unassembled WGS sequence"/>
</dbReference>
<protein>
    <recommendedName>
        <fullName evidence="3">Tetratricopeptide repeat protein</fullName>
    </recommendedName>
</protein>
<gene>
    <name evidence="1" type="ORF">Dsi01nite_079640</name>
</gene>
<organism evidence="1 2">
    <name type="scientific">Dactylosporangium siamense</name>
    <dbReference type="NCBI Taxonomy" id="685454"/>
    <lineage>
        <taxon>Bacteria</taxon>
        <taxon>Bacillati</taxon>
        <taxon>Actinomycetota</taxon>
        <taxon>Actinomycetes</taxon>
        <taxon>Micromonosporales</taxon>
        <taxon>Micromonosporaceae</taxon>
        <taxon>Dactylosporangium</taxon>
    </lineage>
</organism>
<evidence type="ECO:0008006" key="3">
    <source>
        <dbReference type="Google" id="ProtNLM"/>
    </source>
</evidence>
<comment type="caution">
    <text evidence="1">The sequence shown here is derived from an EMBL/GenBank/DDBJ whole genome shotgun (WGS) entry which is preliminary data.</text>
</comment>
<proteinExistence type="predicted"/>
<accession>A0A919PWS7</accession>